<organism evidence="2 3">
    <name type="scientific">Malassezia japonica</name>
    <dbReference type="NCBI Taxonomy" id="223818"/>
    <lineage>
        <taxon>Eukaryota</taxon>
        <taxon>Fungi</taxon>
        <taxon>Dikarya</taxon>
        <taxon>Basidiomycota</taxon>
        <taxon>Ustilaginomycotina</taxon>
        <taxon>Malasseziomycetes</taxon>
        <taxon>Malasseziales</taxon>
        <taxon>Malasseziaceae</taxon>
        <taxon>Malassezia</taxon>
    </lineage>
</organism>
<keyword evidence="3" id="KW-1185">Reference proteome</keyword>
<protein>
    <submittedName>
        <fullName evidence="2">Gluconate transport-inducing protein</fullName>
    </submittedName>
</protein>
<feature type="region of interest" description="Disordered" evidence="1">
    <location>
        <begin position="98"/>
        <end position="136"/>
    </location>
</feature>
<dbReference type="GO" id="GO:0003677">
    <property type="term" value="F:DNA binding"/>
    <property type="evidence" value="ECO:0007669"/>
    <property type="project" value="TreeGrafter"/>
</dbReference>
<evidence type="ECO:0000313" key="3">
    <source>
        <dbReference type="Proteomes" id="UP001217754"/>
    </source>
</evidence>
<dbReference type="RefSeq" id="XP_060122239.1">
    <property type="nucleotide sequence ID" value="XM_060266256.1"/>
</dbReference>
<name>A0AAF0JA15_9BASI</name>
<dbReference type="EMBL" id="CP119960">
    <property type="protein sequence ID" value="WFD39342.1"/>
    <property type="molecule type" value="Genomic_DNA"/>
</dbReference>
<dbReference type="InterPro" id="IPR018608">
    <property type="entry name" value="Gti1/Pac2"/>
</dbReference>
<proteinExistence type="predicted"/>
<evidence type="ECO:0000256" key="1">
    <source>
        <dbReference type="SAM" id="MobiDB-lite"/>
    </source>
</evidence>
<accession>A0AAF0JA15</accession>
<gene>
    <name evidence="2" type="primary">PTH2</name>
    <name evidence="2" type="ORF">MJAP1_002314</name>
</gene>
<dbReference type="Proteomes" id="UP001217754">
    <property type="component" value="Chromosome 3"/>
</dbReference>
<feature type="compositionally biased region" description="Basic and acidic residues" evidence="1">
    <location>
        <begin position="111"/>
        <end position="136"/>
    </location>
</feature>
<sequence>MRKKASGDASKEDPMQNLYKADGLTKQSFSITTASNRKLHVISYFRKQDVRMGLLRRVSEDPRITGTGPESWHVHVDEKEFGELLNRENEQLPETVTLSRPGKMPLSPTHTDFRGTKRSSSERERDSEAGHAEEMPMRNRISHINYMPRRPMQPSPPYVREMDGHMTYPMPYALGEDVAMKRYRYDHAPTYLHYPGTAPLHLCLQ</sequence>
<dbReference type="PANTHER" id="PTHR28027">
    <property type="entry name" value="TRANSCRIPTIONAL REGULATOR MIT1"/>
    <property type="match status" value="1"/>
</dbReference>
<reference evidence="2" key="1">
    <citation type="submission" date="2023-03" db="EMBL/GenBank/DDBJ databases">
        <title>Mating type loci evolution in Malassezia.</title>
        <authorList>
            <person name="Coelho M.A."/>
        </authorList>
    </citation>
    <scope>NUCLEOTIDE SEQUENCE</scope>
    <source>
        <strain evidence="2">CBS 9431</strain>
    </source>
</reference>
<evidence type="ECO:0000313" key="2">
    <source>
        <dbReference type="EMBL" id="WFD39342.1"/>
    </source>
</evidence>
<dbReference type="PANTHER" id="PTHR28027:SF1">
    <property type="entry name" value="CAMP INDEPENDENT REGULATORY PROTEIN (AFU_ORTHOLOGUE AFUA_3G09640)"/>
    <property type="match status" value="1"/>
</dbReference>
<dbReference type="GeneID" id="85225965"/>
<dbReference type="AlphaFoldDB" id="A0AAF0JA15"/>